<comment type="caution">
    <text evidence="1">The sequence shown here is derived from an EMBL/GenBank/DDBJ whole genome shotgun (WGS) entry which is preliminary data.</text>
</comment>
<proteinExistence type="predicted"/>
<organism evidence="1">
    <name type="scientific">mine drainage metagenome</name>
    <dbReference type="NCBI Taxonomy" id="410659"/>
    <lineage>
        <taxon>unclassified sequences</taxon>
        <taxon>metagenomes</taxon>
        <taxon>ecological metagenomes</taxon>
    </lineage>
</organism>
<reference evidence="1" key="1">
    <citation type="submission" date="2016-10" db="EMBL/GenBank/DDBJ databases">
        <title>Sequence of Gallionella enrichment culture.</title>
        <authorList>
            <person name="Poehlein A."/>
            <person name="Muehling M."/>
            <person name="Daniel R."/>
        </authorList>
    </citation>
    <scope>NUCLEOTIDE SEQUENCE</scope>
</reference>
<evidence type="ECO:0008006" key="2">
    <source>
        <dbReference type="Google" id="ProtNLM"/>
    </source>
</evidence>
<sequence length="107" mass="11561">MAVRMHPMLRSILLKSLLVLALLFAQQGAVTHSISHVLAEQSQDHSLPHDKHCDLCAAYAQIGSAVGVNHIYLDFGSSFGAILTTYSVTFHSFSFSAFAARAPPYSA</sequence>
<dbReference type="EMBL" id="MLJW01000047">
    <property type="protein sequence ID" value="OIR05888.1"/>
    <property type="molecule type" value="Genomic_DNA"/>
</dbReference>
<evidence type="ECO:0000313" key="1">
    <source>
        <dbReference type="EMBL" id="OIR05888.1"/>
    </source>
</evidence>
<dbReference type="AlphaFoldDB" id="A0A1J5SPC9"/>
<accession>A0A1J5SPC9</accession>
<gene>
    <name evidence="1" type="ORF">GALL_120150</name>
</gene>
<name>A0A1J5SPC9_9ZZZZ</name>
<protein>
    <recommendedName>
        <fullName evidence="2">DUF2946 domain-containing protein</fullName>
    </recommendedName>
</protein>